<dbReference type="PANTHER" id="PTHR14218:SF15">
    <property type="entry name" value="TRIPEPTIDYL-PEPTIDASE 1"/>
    <property type="match status" value="1"/>
</dbReference>
<keyword evidence="4" id="KW-0378">Hydrolase</keyword>
<reference evidence="9" key="1">
    <citation type="journal article" date="2023" name="Int. J. Syst. Evol. Microbiol.">
        <title>Mesoterricola silvestris gen. nov., sp. nov., Mesoterricola sediminis sp. nov., Geothrix oryzae sp. nov., Geothrix edaphica sp. nov., Geothrix rubra sp. nov., and Geothrix limicola sp. nov., six novel members of Acidobacteriota isolated from soils.</title>
        <authorList>
            <person name="Itoh H."/>
            <person name="Sugisawa Y."/>
            <person name="Mise K."/>
            <person name="Xu Z."/>
            <person name="Kuniyasu M."/>
            <person name="Ushijima N."/>
            <person name="Kawano K."/>
            <person name="Kobayashi E."/>
            <person name="Shiratori Y."/>
            <person name="Masuda Y."/>
            <person name="Senoo K."/>
        </authorList>
    </citation>
    <scope>NUCLEOTIDE SEQUENCE</scope>
    <source>
        <strain evidence="9">W786</strain>
    </source>
</reference>
<evidence type="ECO:0000259" key="8">
    <source>
        <dbReference type="PROSITE" id="PS51695"/>
    </source>
</evidence>
<dbReference type="Gene3D" id="3.40.50.200">
    <property type="entry name" value="Peptidase S8/S53 domain"/>
    <property type="match status" value="1"/>
</dbReference>
<evidence type="ECO:0000256" key="4">
    <source>
        <dbReference type="ARBA" id="ARBA00022801"/>
    </source>
</evidence>
<gene>
    <name evidence="9" type="ORF">METESE_28610</name>
</gene>
<evidence type="ECO:0000256" key="7">
    <source>
        <dbReference type="ARBA" id="ARBA00023145"/>
    </source>
</evidence>
<dbReference type="GO" id="GO:0008240">
    <property type="term" value="F:tripeptidyl-peptidase activity"/>
    <property type="evidence" value="ECO:0007669"/>
    <property type="project" value="TreeGrafter"/>
</dbReference>
<dbReference type="Pfam" id="PF05345">
    <property type="entry name" value="He_PIG"/>
    <property type="match status" value="1"/>
</dbReference>
<keyword evidence="3" id="KW-0479">Metal-binding</keyword>
<evidence type="ECO:0000256" key="5">
    <source>
        <dbReference type="ARBA" id="ARBA00022825"/>
    </source>
</evidence>
<dbReference type="SUPFAM" id="SSF54897">
    <property type="entry name" value="Protease propeptides/inhibitors"/>
    <property type="match status" value="1"/>
</dbReference>
<dbReference type="GO" id="GO:0004252">
    <property type="term" value="F:serine-type endopeptidase activity"/>
    <property type="evidence" value="ECO:0007669"/>
    <property type="project" value="InterPro"/>
</dbReference>
<evidence type="ECO:0000256" key="3">
    <source>
        <dbReference type="ARBA" id="ARBA00022723"/>
    </source>
</evidence>
<dbReference type="CDD" id="cd04056">
    <property type="entry name" value="Peptidases_S53"/>
    <property type="match status" value="1"/>
</dbReference>
<dbReference type="Gene3D" id="2.60.40.10">
    <property type="entry name" value="Immunoglobulins"/>
    <property type="match status" value="1"/>
</dbReference>
<dbReference type="Proteomes" id="UP001228113">
    <property type="component" value="Chromosome"/>
</dbReference>
<dbReference type="PROSITE" id="PS51695">
    <property type="entry name" value="SEDOLISIN"/>
    <property type="match status" value="1"/>
</dbReference>
<dbReference type="GO" id="GO:0046872">
    <property type="term" value="F:metal ion binding"/>
    <property type="evidence" value="ECO:0007669"/>
    <property type="project" value="UniProtKB-KW"/>
</dbReference>
<name>A0AA48KH02_9BACT</name>
<dbReference type="AlphaFoldDB" id="A0AA48KH02"/>
<evidence type="ECO:0000256" key="2">
    <source>
        <dbReference type="ARBA" id="ARBA00022670"/>
    </source>
</evidence>
<dbReference type="InterPro" id="IPR013783">
    <property type="entry name" value="Ig-like_fold"/>
</dbReference>
<sequence length="798" mass="80441">MRFQTLLLSSCLASCLVAGGDARFTLPDTVHPAVRTLSPLGAADPGQSMGTMILALAIAPEAQARLDRLLADLQDPASPRYHAWLTPEQFAEAFAPPLAQRARVVAWLQAQGFLVEGVSRGGHAIVFSGDVTDVQRAFGAPMQRFSSDGREVLANVLAPSFPPELRDLVRGVVSLNGFGRNAANIGARPVPANTQPGDAHYLAPGDFATIYGLRSPGAAAWDGAGATIGILGRTNPGLKDVNAFRGFYGLPPGGTSLVLNGPDPGSISWGEDLEANLDMQWAGATAPGAAIRFICTASTPSTDGIDLSALRAVDENVSDVISVSFGACEDAMQYSGASFYATLWAQAAAQGITVCVASGDAGVAGCDPASNPSGSRTGVNGLASTAHNVAVGGTQFLDKQGTWWRPTNDPDGTSALGYIPEAAWNESGAAGGAGLWATGGGTSLIWPLPAWQAGLGFPLDSGRAIPDVSFTAALHDGYLVRSGGSLYLVGGTSASTPAFAGILARLVQRSGQRLGNLNRQLYGLALQQAAGNGPAVFHDITVGDNAVPGVAGFAAVPGYDAATGLGSLDAGAFLDAAAGLGVTPQAVDEVIKLGGPCAMAYAVPAGTVPATFRLAGGELPPGLTLAADGTLTGTCAVAGTYTFAVRATDALGRSGTVLSSIQVGPVEITTSAILPGQLTGSTVTYSASVVGALDGRVTWSASGGTVTPVDGNRATFTAAAPGTYQVTAASVADPRQTSSITVNVHGAATVEAGGGSLSGLDVLAMAGRMGTRNAALDLDGDGLVADSDLQELLSLLGW</sequence>
<dbReference type="Pfam" id="PF09286">
    <property type="entry name" value="Pro-kuma_activ"/>
    <property type="match status" value="1"/>
</dbReference>
<dbReference type="Pfam" id="PF00082">
    <property type="entry name" value="Peptidase_S8"/>
    <property type="match status" value="1"/>
</dbReference>
<protein>
    <recommendedName>
        <fullName evidence="8">Peptidase S53 domain-containing protein</fullName>
    </recommendedName>
</protein>
<keyword evidence="7" id="KW-0865">Zymogen</keyword>
<accession>A0AA48KH02</accession>
<comment type="cofactor">
    <cofactor evidence="1">
        <name>Ca(2+)</name>
        <dbReference type="ChEBI" id="CHEBI:29108"/>
    </cofactor>
</comment>
<keyword evidence="2" id="KW-0645">Protease</keyword>
<keyword evidence="6" id="KW-0106">Calcium</keyword>
<evidence type="ECO:0000313" key="9">
    <source>
        <dbReference type="EMBL" id="BDU77903.1"/>
    </source>
</evidence>
<organism evidence="9 10">
    <name type="scientific">Mesoterricola sediminis</name>
    <dbReference type="NCBI Taxonomy" id="2927980"/>
    <lineage>
        <taxon>Bacteria</taxon>
        <taxon>Pseudomonadati</taxon>
        <taxon>Acidobacteriota</taxon>
        <taxon>Holophagae</taxon>
        <taxon>Holophagales</taxon>
        <taxon>Holophagaceae</taxon>
        <taxon>Mesoterricola</taxon>
    </lineage>
</organism>
<feature type="domain" description="Peptidase S53" evidence="8">
    <location>
        <begin position="201"/>
        <end position="580"/>
    </location>
</feature>
<evidence type="ECO:0000256" key="6">
    <source>
        <dbReference type="ARBA" id="ARBA00022837"/>
    </source>
</evidence>
<dbReference type="SMART" id="SM00944">
    <property type="entry name" value="Pro-kuma_activ"/>
    <property type="match status" value="1"/>
</dbReference>
<dbReference type="PANTHER" id="PTHR14218">
    <property type="entry name" value="PROTEASE S8 TRIPEPTIDYL PEPTIDASE I CLN2"/>
    <property type="match status" value="1"/>
</dbReference>
<dbReference type="InterPro" id="IPR036852">
    <property type="entry name" value="Peptidase_S8/S53_dom_sf"/>
</dbReference>
<evidence type="ECO:0000313" key="10">
    <source>
        <dbReference type="Proteomes" id="UP001228113"/>
    </source>
</evidence>
<proteinExistence type="predicted"/>
<evidence type="ECO:0000256" key="1">
    <source>
        <dbReference type="ARBA" id="ARBA00001913"/>
    </source>
</evidence>
<dbReference type="InterPro" id="IPR050819">
    <property type="entry name" value="Tripeptidyl-peptidase_I"/>
</dbReference>
<dbReference type="PROSITE" id="PS00138">
    <property type="entry name" value="SUBTILASE_SER"/>
    <property type="match status" value="1"/>
</dbReference>
<dbReference type="InterPro" id="IPR000209">
    <property type="entry name" value="Peptidase_S8/S53_dom"/>
</dbReference>
<dbReference type="SUPFAM" id="SSF52743">
    <property type="entry name" value="Subtilisin-like"/>
    <property type="match status" value="1"/>
</dbReference>
<dbReference type="InterPro" id="IPR030400">
    <property type="entry name" value="Sedolisin_dom"/>
</dbReference>
<dbReference type="EMBL" id="AP027081">
    <property type="protein sequence ID" value="BDU77903.1"/>
    <property type="molecule type" value="Genomic_DNA"/>
</dbReference>
<keyword evidence="10" id="KW-1185">Reference proteome</keyword>
<dbReference type="KEGG" id="msea:METESE_28610"/>
<dbReference type="InterPro" id="IPR015366">
    <property type="entry name" value="S53_propep"/>
</dbReference>
<dbReference type="GO" id="GO:0006508">
    <property type="term" value="P:proteolysis"/>
    <property type="evidence" value="ECO:0007669"/>
    <property type="project" value="UniProtKB-KW"/>
</dbReference>
<keyword evidence="5" id="KW-0720">Serine protease</keyword>
<dbReference type="InterPro" id="IPR023828">
    <property type="entry name" value="Peptidase_S8_Ser-AS"/>
</dbReference>
<dbReference type="CDD" id="cd11377">
    <property type="entry name" value="Pro-peptidase_S53"/>
    <property type="match status" value="1"/>
</dbReference>